<sequence length="81" mass="9025">MQDSTSEDVKKQVVIYIGDGGGDFCPTLKLGKEDHVMPIKDFPLHNLILKSSVPIKIEVHEWSDGDELNKILLRLIGPLEA</sequence>
<evidence type="ECO:0000313" key="1">
    <source>
        <dbReference type="EMBL" id="GFA69061.1"/>
    </source>
</evidence>
<dbReference type="InterPro" id="IPR023214">
    <property type="entry name" value="HAD_sf"/>
</dbReference>
<dbReference type="InterPro" id="IPR016965">
    <property type="entry name" value="Pase_PHOSPHO-typ"/>
</dbReference>
<dbReference type="GO" id="GO:0016791">
    <property type="term" value="F:phosphatase activity"/>
    <property type="evidence" value="ECO:0007669"/>
    <property type="project" value="InterPro"/>
</dbReference>
<reference evidence="1" key="1">
    <citation type="journal article" date="2019" name="Sci. Rep.">
        <title>Draft genome of Tanacetum cinerariifolium, the natural source of mosquito coil.</title>
        <authorList>
            <person name="Yamashiro T."/>
            <person name="Shiraishi A."/>
            <person name="Satake H."/>
            <person name="Nakayama K."/>
        </authorList>
    </citation>
    <scope>NUCLEOTIDE SEQUENCE</scope>
</reference>
<protein>
    <submittedName>
        <fullName evidence="1">Thiamine phosphate phosphatase-like protein</fullName>
    </submittedName>
</protein>
<gene>
    <name evidence="1" type="ORF">Tci_641033</name>
</gene>
<dbReference type="EMBL" id="BKCJ010469592">
    <property type="protein sequence ID" value="GFA69061.1"/>
    <property type="molecule type" value="Genomic_DNA"/>
</dbReference>
<comment type="caution">
    <text evidence="1">The sequence shown here is derived from an EMBL/GenBank/DDBJ whole genome shotgun (WGS) entry which is preliminary data.</text>
</comment>
<dbReference type="Gene3D" id="3.40.50.1000">
    <property type="entry name" value="HAD superfamily/HAD-like"/>
    <property type="match status" value="1"/>
</dbReference>
<accession>A0A699K363</accession>
<dbReference type="PANTHER" id="PTHR20889">
    <property type="entry name" value="PHOSPHATASE, ORPHAN 1, 2"/>
    <property type="match status" value="1"/>
</dbReference>
<organism evidence="1">
    <name type="scientific">Tanacetum cinerariifolium</name>
    <name type="common">Dalmatian daisy</name>
    <name type="synonym">Chrysanthemum cinerariifolium</name>
    <dbReference type="NCBI Taxonomy" id="118510"/>
    <lineage>
        <taxon>Eukaryota</taxon>
        <taxon>Viridiplantae</taxon>
        <taxon>Streptophyta</taxon>
        <taxon>Embryophyta</taxon>
        <taxon>Tracheophyta</taxon>
        <taxon>Spermatophyta</taxon>
        <taxon>Magnoliopsida</taxon>
        <taxon>eudicotyledons</taxon>
        <taxon>Gunneridae</taxon>
        <taxon>Pentapetalae</taxon>
        <taxon>asterids</taxon>
        <taxon>campanulids</taxon>
        <taxon>Asterales</taxon>
        <taxon>Asteraceae</taxon>
        <taxon>Asteroideae</taxon>
        <taxon>Anthemideae</taxon>
        <taxon>Anthemidinae</taxon>
        <taxon>Tanacetum</taxon>
    </lineage>
</organism>
<dbReference type="Pfam" id="PF06888">
    <property type="entry name" value="Put_Phosphatase"/>
    <property type="match status" value="1"/>
</dbReference>
<dbReference type="PANTHER" id="PTHR20889:SF19">
    <property type="entry name" value="THIAMINE PHOSPHATE PHOSPHATASE-LIKE PROTEIN"/>
    <property type="match status" value="1"/>
</dbReference>
<name>A0A699K363_TANCI</name>
<dbReference type="AlphaFoldDB" id="A0A699K363"/>
<proteinExistence type="predicted"/>